<keyword evidence="9" id="KW-0732">Signal</keyword>
<dbReference type="SUPFAM" id="SSF63887">
    <property type="entry name" value="P-domain of calnexin/calreticulin"/>
    <property type="match status" value="1"/>
</dbReference>
<dbReference type="PROSITE" id="PS00803">
    <property type="entry name" value="CALRETICULIN_1"/>
    <property type="match status" value="1"/>
</dbReference>
<evidence type="ECO:0000256" key="6">
    <source>
        <dbReference type="ARBA" id="ARBA00023136"/>
    </source>
</evidence>
<dbReference type="AlphaFoldDB" id="A0A167CNI7"/>
<evidence type="ECO:0000256" key="9">
    <source>
        <dbReference type="RuleBase" id="RU362126"/>
    </source>
</evidence>
<evidence type="ECO:0000256" key="8">
    <source>
        <dbReference type="PIRSR" id="PIRSR601580-3"/>
    </source>
</evidence>
<dbReference type="Pfam" id="PF00262">
    <property type="entry name" value="Calreticulin"/>
    <property type="match status" value="1"/>
</dbReference>
<dbReference type="InterPro" id="IPR001580">
    <property type="entry name" value="Calret/calnex"/>
</dbReference>
<dbReference type="InterPro" id="IPR018124">
    <property type="entry name" value="Calret/calnex_CS"/>
</dbReference>
<evidence type="ECO:0000256" key="10">
    <source>
        <dbReference type="SAM" id="MobiDB-lite"/>
    </source>
</evidence>
<dbReference type="EMBL" id="CP014501">
    <property type="protein sequence ID" value="ANB11923.1"/>
    <property type="molecule type" value="Genomic_DNA"/>
</dbReference>
<dbReference type="PROSITE" id="PS00804">
    <property type="entry name" value="CALRETICULIN_2"/>
    <property type="match status" value="1"/>
</dbReference>
<dbReference type="PRINTS" id="PR00626">
    <property type="entry name" value="CALRETICULIN"/>
</dbReference>
<evidence type="ECO:0000313" key="11">
    <source>
        <dbReference type="EMBL" id="ANB11923.1"/>
    </source>
</evidence>
<feature type="chain" id="PRO_5007749098" evidence="9">
    <location>
        <begin position="24"/>
        <end position="576"/>
    </location>
</feature>
<dbReference type="GO" id="GO:0005789">
    <property type="term" value="C:endoplasmic reticulum membrane"/>
    <property type="evidence" value="ECO:0007669"/>
    <property type="project" value="UniProtKB-SubCell"/>
</dbReference>
<protein>
    <submittedName>
        <fullName evidence="11">Calnexin</fullName>
    </submittedName>
</protein>
<dbReference type="RefSeq" id="XP_018734400.1">
    <property type="nucleotide sequence ID" value="XM_018878386.1"/>
</dbReference>
<keyword evidence="8" id="KW-1015">Disulfide bond</keyword>
<reference evidence="11 12" key="1">
    <citation type="submission" date="2016-02" db="EMBL/GenBank/DDBJ databases">
        <title>Complete genome sequence and transcriptome regulation of the pentose utilising yeast Sugiyamaella lignohabitans.</title>
        <authorList>
            <person name="Bellasio M."/>
            <person name="Peymann A."/>
            <person name="Valli M."/>
            <person name="Sipitzky M."/>
            <person name="Graf A."/>
            <person name="Sauer M."/>
            <person name="Marx H."/>
            <person name="Mattanovich D."/>
        </authorList>
    </citation>
    <scope>NUCLEOTIDE SEQUENCE [LARGE SCALE GENOMIC DNA]</scope>
    <source>
        <strain evidence="11 12">CBS 10342</strain>
    </source>
</reference>
<feature type="signal peptide" evidence="9">
    <location>
        <begin position="1"/>
        <end position="23"/>
    </location>
</feature>
<feature type="transmembrane region" description="Helical" evidence="9">
    <location>
        <begin position="499"/>
        <end position="526"/>
    </location>
</feature>
<dbReference type="PANTHER" id="PTHR11073:SF1">
    <property type="entry name" value="CALNEXIN 14D-RELATED"/>
    <property type="match status" value="1"/>
</dbReference>
<evidence type="ECO:0000256" key="7">
    <source>
        <dbReference type="ARBA" id="ARBA00023186"/>
    </source>
</evidence>
<gene>
    <name evidence="11" type="primary">CNE1</name>
    <name evidence="11" type="ORF">AWJ20_150</name>
</gene>
<keyword evidence="3 9" id="KW-0812">Transmembrane</keyword>
<evidence type="ECO:0000256" key="5">
    <source>
        <dbReference type="ARBA" id="ARBA00022989"/>
    </source>
</evidence>
<dbReference type="Gene3D" id="2.60.120.200">
    <property type="match status" value="1"/>
</dbReference>
<evidence type="ECO:0000256" key="3">
    <source>
        <dbReference type="ARBA" id="ARBA00022692"/>
    </source>
</evidence>
<keyword evidence="5 9" id="KW-1133">Transmembrane helix</keyword>
<dbReference type="FunFam" id="2.10.250.10:FF:000001">
    <property type="entry name" value="Calnexin homolog"/>
    <property type="match status" value="1"/>
</dbReference>
<keyword evidence="12" id="KW-1185">Reference proteome</keyword>
<comment type="subcellular location">
    <subcellularLocation>
        <location evidence="1">Endoplasmic reticulum membrane</location>
        <topology evidence="1">Single-pass type I membrane protein</topology>
    </subcellularLocation>
</comment>
<sequence>MKFIESVAYALLTSSLTLGSVRAANEKPISREVDHPDFVPFNNVDPEAGLWEQFADSDEELAKRWKPSSAKSLEGTGDEYSYVGQWAFEEPTVLSGFKGDKGLVVKSPAARHAISAKLDRTLDNKDKTLVVQYEVKLQKGLECGGAYLKLLSENEDLHAEEFSGETPYQVMFGPDKCGSTNKVHFIIRRKNPISGEYEEKHLVAPPAARLNKLSNLYTLIIHPDQQFEIRIDGHTVKAGSIIEEGVFRPSFNPPKTVYDEDDVKPDDWVEDRYIPDPEQAEKPEDWDEDAPFQIPDPEAVKPADWNDDEEPFIPDPEAIKPEDWDDEEDGEWVAPEIPNPACAAGCGVWEAPKIRNPAYKGKWVQPQIENPDYKGEWEPRQIANPNYFEDSRPSDLEPIGAVGFELWTMQNDILFDNIYIGHSVAAAEYAGNNTFLPKLFIESEEEKANAPKPLKERKQYESALEFFRDDPVGYITEVTRVFILNFFVDYKQAILNQPLVALGLATAVLSAIVAALGILVGGFALIKNGVFGSSKPTPSAVADKKAKSAVAADASDADSATTTSSATSTNAVKRKT</sequence>
<evidence type="ECO:0000313" key="12">
    <source>
        <dbReference type="Proteomes" id="UP000189580"/>
    </source>
</evidence>
<dbReference type="KEGG" id="slb:AWJ20_150"/>
<name>A0A167CNI7_9ASCO</name>
<dbReference type="PROSITE" id="PS00805">
    <property type="entry name" value="CALRETICULIN_REPEAT"/>
    <property type="match status" value="1"/>
</dbReference>
<keyword evidence="6 9" id="KW-0472">Membrane</keyword>
<dbReference type="OrthoDB" id="1938156at2759"/>
<organism evidence="11 12">
    <name type="scientific">Sugiyamaella lignohabitans</name>
    <dbReference type="NCBI Taxonomy" id="796027"/>
    <lineage>
        <taxon>Eukaryota</taxon>
        <taxon>Fungi</taxon>
        <taxon>Dikarya</taxon>
        <taxon>Ascomycota</taxon>
        <taxon>Saccharomycotina</taxon>
        <taxon>Dipodascomycetes</taxon>
        <taxon>Dipodascales</taxon>
        <taxon>Trichomonascaceae</taxon>
        <taxon>Sugiyamaella</taxon>
    </lineage>
</organism>
<keyword evidence="4 9" id="KW-0256">Endoplasmic reticulum</keyword>
<dbReference type="GO" id="GO:0036503">
    <property type="term" value="P:ERAD pathway"/>
    <property type="evidence" value="ECO:0007669"/>
    <property type="project" value="TreeGrafter"/>
</dbReference>
<feature type="region of interest" description="Disordered" evidence="10">
    <location>
        <begin position="553"/>
        <end position="576"/>
    </location>
</feature>
<dbReference type="InterPro" id="IPR009033">
    <property type="entry name" value="Calreticulin/calnexin_P_dom_sf"/>
</dbReference>
<proteinExistence type="inferred from homology"/>
<evidence type="ECO:0000256" key="4">
    <source>
        <dbReference type="ARBA" id="ARBA00022824"/>
    </source>
</evidence>
<evidence type="ECO:0000256" key="1">
    <source>
        <dbReference type="ARBA" id="ARBA00004115"/>
    </source>
</evidence>
<dbReference type="Gene3D" id="2.10.250.10">
    <property type="entry name" value="Calreticulin/calnexin, P domain"/>
    <property type="match status" value="1"/>
</dbReference>
<feature type="region of interest" description="Disordered" evidence="10">
    <location>
        <begin position="296"/>
        <end position="324"/>
    </location>
</feature>
<keyword evidence="7 9" id="KW-0143">Chaperone</keyword>
<evidence type="ECO:0000256" key="2">
    <source>
        <dbReference type="ARBA" id="ARBA00010983"/>
    </source>
</evidence>
<comment type="similarity">
    <text evidence="2 9">Belongs to the calreticulin family.</text>
</comment>
<dbReference type="Proteomes" id="UP000189580">
    <property type="component" value="Chromosome a"/>
</dbReference>
<dbReference type="GO" id="GO:0005509">
    <property type="term" value="F:calcium ion binding"/>
    <property type="evidence" value="ECO:0007669"/>
    <property type="project" value="InterPro"/>
</dbReference>
<dbReference type="GO" id="GO:0051082">
    <property type="term" value="F:unfolded protein binding"/>
    <property type="evidence" value="ECO:0007669"/>
    <property type="project" value="InterPro"/>
</dbReference>
<dbReference type="FunFam" id="2.60.120.200:FF:000011">
    <property type="entry name" value="Probable calnexin"/>
    <property type="match status" value="1"/>
</dbReference>
<dbReference type="SUPFAM" id="SSF49899">
    <property type="entry name" value="Concanavalin A-like lectins/glucanases"/>
    <property type="match status" value="1"/>
</dbReference>
<feature type="disulfide bond" evidence="8">
    <location>
        <begin position="143"/>
        <end position="177"/>
    </location>
</feature>
<dbReference type="GO" id="GO:0006457">
    <property type="term" value="P:protein folding"/>
    <property type="evidence" value="ECO:0007669"/>
    <property type="project" value="InterPro"/>
</dbReference>
<dbReference type="PANTHER" id="PTHR11073">
    <property type="entry name" value="CALRETICULIN AND CALNEXIN"/>
    <property type="match status" value="1"/>
</dbReference>
<dbReference type="GeneID" id="30033309"/>
<dbReference type="InterPro" id="IPR013320">
    <property type="entry name" value="ConA-like_dom_sf"/>
</dbReference>
<accession>A0A167CNI7</accession>
<feature type="region of interest" description="Disordered" evidence="10">
    <location>
        <begin position="251"/>
        <end position="270"/>
    </location>
</feature>